<sequence>MKIDCRVCGGVVETAVDLGRQPMANGFLRPDQRDTEHFFDLAIGMCERCTTVQLMEEVPQEMRYHSAYRYQASGSVGHRRHFAAIARHFLDQELLGPDPLIVEIGCNDGVMLETIARAGVRHLGVEPSGNVAAVARSKGVRVREDFFDEATGRDIRRTDGPADVVFGANTICHIAHVHSLFAGIDELLSDRGVFVFEEPYLGTIIGRTAFDQIYDEHVFYFTVRAMHAIARQFGFEVVDAEHIAMHGGSIRYTLARPGRRPVAARVGELLAQERAAGLAERATLQRFDATISGLRVELVELLRSLRSAGRRVVGYGAPGKSTTVTNFCGIGPDLIPYIVDSTPEKQGHLLPGTHIPVLAPEAFSEDPPDHAVLFSWNHAAEITAKESAFAAAGGRWITYVPRVAVTSAGATAALAG</sequence>
<comment type="caution">
    <text evidence="3">The sequence shown here is derived from an EMBL/GenBank/DDBJ whole genome shotgun (WGS) entry which is preliminary data.</text>
</comment>
<dbReference type="Gene3D" id="3.40.50.720">
    <property type="entry name" value="NAD(P)-binding Rossmann-like Domain"/>
    <property type="match status" value="1"/>
</dbReference>
<dbReference type="InterPro" id="IPR038576">
    <property type="entry name" value="Methyltransf_Zn-bd_dom_put_sf"/>
</dbReference>
<dbReference type="Gene3D" id="6.10.250.3100">
    <property type="match status" value="1"/>
</dbReference>
<dbReference type="GO" id="GO:0008168">
    <property type="term" value="F:methyltransferase activity"/>
    <property type="evidence" value="ECO:0007669"/>
    <property type="project" value="UniProtKB-KW"/>
</dbReference>
<accession>A0ABV3XHI8</accession>
<evidence type="ECO:0000313" key="4">
    <source>
        <dbReference type="Proteomes" id="UP001560045"/>
    </source>
</evidence>
<feature type="domain" description="C-methyltransferase" evidence="2">
    <location>
        <begin position="245"/>
        <end position="401"/>
    </location>
</feature>
<keyword evidence="3" id="KW-0489">Methyltransferase</keyword>
<evidence type="ECO:0000259" key="1">
    <source>
        <dbReference type="Pfam" id="PF08421"/>
    </source>
</evidence>
<dbReference type="GO" id="GO:0032259">
    <property type="term" value="P:methylation"/>
    <property type="evidence" value="ECO:0007669"/>
    <property type="project" value="UniProtKB-KW"/>
</dbReference>
<dbReference type="SUPFAM" id="SSF53335">
    <property type="entry name" value="S-adenosyl-L-methionine-dependent methyltransferases"/>
    <property type="match status" value="1"/>
</dbReference>
<proteinExistence type="predicted"/>
<gene>
    <name evidence="3" type="ORF">ABQ292_16865</name>
</gene>
<reference evidence="3 4" key="1">
    <citation type="submission" date="2024-06" db="EMBL/GenBank/DDBJ databases">
        <title>Draft genome sequence of Geodermatophilus badlandi, a novel member of the Geodermatophilaceae isolated from badland sedimentary rocks in the Red desert, Wyoming, USA.</title>
        <authorList>
            <person name="Ben Tekaya S."/>
            <person name="Nouioui I."/>
            <person name="Flores G.M."/>
            <person name="Shaal M.N."/>
            <person name="Bredoire F."/>
            <person name="Basile F."/>
            <person name="Van Diepen L."/>
            <person name="Ward N.L."/>
        </authorList>
    </citation>
    <scope>NUCLEOTIDE SEQUENCE [LARGE SCALE GENOMIC DNA]</scope>
    <source>
        <strain evidence="3 4">WL48A</strain>
    </source>
</reference>
<dbReference type="RefSeq" id="WP_369208467.1">
    <property type="nucleotide sequence ID" value="NZ_JBFNXQ010000057.1"/>
</dbReference>
<name>A0ABV3XHI8_9ACTN</name>
<dbReference type="Gene3D" id="6.20.50.110">
    <property type="entry name" value="Methyltransferase, zinc-binding domain"/>
    <property type="match status" value="1"/>
</dbReference>
<dbReference type="Pfam" id="PF13489">
    <property type="entry name" value="Methyltransf_23"/>
    <property type="match status" value="1"/>
</dbReference>
<feature type="domain" description="Methyltransferase putative zinc binding" evidence="1">
    <location>
        <begin position="5"/>
        <end position="61"/>
    </location>
</feature>
<protein>
    <submittedName>
        <fullName evidence="3">Methyltransferase domain-containing protein</fullName>
    </submittedName>
</protein>
<evidence type="ECO:0000313" key="3">
    <source>
        <dbReference type="EMBL" id="MEX5720037.1"/>
    </source>
</evidence>
<dbReference type="Gene3D" id="3.40.50.150">
    <property type="entry name" value="Vaccinia Virus protein VP39"/>
    <property type="match status" value="1"/>
</dbReference>
<dbReference type="PANTHER" id="PTHR43861:SF5">
    <property type="entry name" value="BLL5978 PROTEIN"/>
    <property type="match status" value="1"/>
</dbReference>
<evidence type="ECO:0000259" key="2">
    <source>
        <dbReference type="Pfam" id="PF08484"/>
    </source>
</evidence>
<organism evidence="3 4">
    <name type="scientific">Geodermatophilus maliterrae</name>
    <dbReference type="NCBI Taxonomy" id="3162531"/>
    <lineage>
        <taxon>Bacteria</taxon>
        <taxon>Bacillati</taxon>
        <taxon>Actinomycetota</taxon>
        <taxon>Actinomycetes</taxon>
        <taxon>Geodermatophilales</taxon>
        <taxon>Geodermatophilaceae</taxon>
        <taxon>Geodermatophilus</taxon>
    </lineage>
</organism>
<dbReference type="InterPro" id="IPR029063">
    <property type="entry name" value="SAM-dependent_MTases_sf"/>
</dbReference>
<dbReference type="Pfam" id="PF08484">
    <property type="entry name" value="Methyltransf_14"/>
    <property type="match status" value="1"/>
</dbReference>
<dbReference type="Proteomes" id="UP001560045">
    <property type="component" value="Unassembled WGS sequence"/>
</dbReference>
<dbReference type="PANTHER" id="PTHR43861">
    <property type="entry name" value="TRANS-ACONITATE 2-METHYLTRANSFERASE-RELATED"/>
    <property type="match status" value="1"/>
</dbReference>
<dbReference type="InterPro" id="IPR013630">
    <property type="entry name" value="Methyltransf_Zn-bd_dom_put"/>
</dbReference>
<dbReference type="EMBL" id="JBFNXQ010000057">
    <property type="protein sequence ID" value="MEX5720037.1"/>
    <property type="molecule type" value="Genomic_DNA"/>
</dbReference>
<dbReference type="Pfam" id="PF08421">
    <property type="entry name" value="Methyltransf_13"/>
    <property type="match status" value="1"/>
</dbReference>
<keyword evidence="3" id="KW-0808">Transferase</keyword>
<keyword evidence="4" id="KW-1185">Reference proteome</keyword>
<dbReference type="InterPro" id="IPR013691">
    <property type="entry name" value="MeTrfase_14"/>
</dbReference>